<protein>
    <submittedName>
        <fullName evidence="2">Nucleoside phosphorylase</fullName>
    </submittedName>
</protein>
<evidence type="ECO:0000259" key="1">
    <source>
        <dbReference type="Pfam" id="PF01048"/>
    </source>
</evidence>
<evidence type="ECO:0000313" key="2">
    <source>
        <dbReference type="EMBL" id="MBU3876184.1"/>
    </source>
</evidence>
<dbReference type="PANTHER" id="PTHR43691">
    <property type="entry name" value="URIDINE PHOSPHORYLASE"/>
    <property type="match status" value="1"/>
</dbReference>
<gene>
    <name evidence="2" type="ORF">HGO97_010205</name>
</gene>
<proteinExistence type="predicted"/>
<name>A0ABS6D3L6_9FIRM</name>
<comment type="caution">
    <text evidence="2">The sequence shown here is derived from an EMBL/GenBank/DDBJ whole genome shotgun (WGS) entry which is preliminary data.</text>
</comment>
<evidence type="ECO:0000313" key="3">
    <source>
        <dbReference type="Proteomes" id="UP000723714"/>
    </source>
</evidence>
<sequence>MSTIFTHFNNESKAFLEPMDTTESIPDFPKLCVTTFSENIIQKFAEMPGVKTIAALYSANGILPVYEINYMGNRIAFFLSRVGAPACVAGLEEIIAMGAKKLVMFGSAGILNETAAQGKIILPTAAVRDEGTSYHYYPASDEIHMDEHSINTMEACLLKHHIPYVIGKTWTTDAVYRETPKIIEARKQQGCISVEMECSASLAVTKFRQIPFAQFLYGADSLAGENWEPNDLTEYGLSAADKYMMLAFECVICL</sequence>
<keyword evidence="3" id="KW-1185">Reference proteome</keyword>
<dbReference type="CDD" id="cd09007">
    <property type="entry name" value="NP-I_spr0068"/>
    <property type="match status" value="1"/>
</dbReference>
<dbReference type="EMBL" id="JABACJ020000008">
    <property type="protein sequence ID" value="MBU3876184.1"/>
    <property type="molecule type" value="Genomic_DNA"/>
</dbReference>
<dbReference type="InterPro" id="IPR000845">
    <property type="entry name" value="Nucleoside_phosphorylase_d"/>
</dbReference>
<dbReference type="PANTHER" id="PTHR43691:SF11">
    <property type="entry name" value="FI09636P-RELATED"/>
    <property type="match status" value="1"/>
</dbReference>
<accession>A0ABS6D3L6</accession>
<dbReference type="Proteomes" id="UP000723714">
    <property type="component" value="Unassembled WGS sequence"/>
</dbReference>
<feature type="domain" description="Nucleoside phosphorylase" evidence="1">
    <location>
        <begin position="45"/>
        <end position="232"/>
    </location>
</feature>
<organism evidence="2 3">
    <name type="scientific">Faecalicatena faecalis</name>
    <dbReference type="NCBI Taxonomy" id="2726362"/>
    <lineage>
        <taxon>Bacteria</taxon>
        <taxon>Bacillati</taxon>
        <taxon>Bacillota</taxon>
        <taxon>Clostridia</taxon>
        <taxon>Lachnospirales</taxon>
        <taxon>Lachnospiraceae</taxon>
        <taxon>Faecalicatena</taxon>
    </lineage>
</organism>
<dbReference type="Pfam" id="PF01048">
    <property type="entry name" value="PNP_UDP_1"/>
    <property type="match status" value="1"/>
</dbReference>
<reference evidence="2 3" key="1">
    <citation type="submission" date="2021-06" db="EMBL/GenBank/DDBJ databases">
        <title>Faecalicatena sp. nov. isolated from porcine feces.</title>
        <authorList>
            <person name="Oh B.S."/>
            <person name="Lee J.H."/>
        </authorList>
    </citation>
    <scope>NUCLEOTIDE SEQUENCE [LARGE SCALE GENOMIC DNA]</scope>
    <source>
        <strain evidence="2 3">AGMB00832</strain>
    </source>
</reference>